<dbReference type="PROSITE" id="PS51257">
    <property type="entry name" value="PROKAR_LIPOPROTEIN"/>
    <property type="match status" value="1"/>
</dbReference>
<dbReference type="InterPro" id="IPR058667">
    <property type="entry name" value="DUF6242_C"/>
</dbReference>
<evidence type="ECO:0000313" key="4">
    <source>
        <dbReference type="EMBL" id="EFM00916.1"/>
    </source>
</evidence>
<feature type="domain" description="DUF6242" evidence="3">
    <location>
        <begin position="158"/>
        <end position="467"/>
    </location>
</feature>
<dbReference type="AlphaFoldDB" id="E0NVI2"/>
<reference evidence="4" key="1">
    <citation type="submission" date="2010-07" db="EMBL/GenBank/DDBJ databases">
        <authorList>
            <person name="Muzny D."/>
            <person name="Qin X."/>
            <person name="Deng J."/>
            <person name="Jiang H."/>
            <person name="Liu Y."/>
            <person name="Qu J."/>
            <person name="Song X.-Z."/>
            <person name="Zhang L."/>
            <person name="Thornton R."/>
            <person name="Coyle M."/>
            <person name="Francisco L."/>
            <person name="Jackson L."/>
            <person name="Javaid M."/>
            <person name="Korchina V."/>
            <person name="Kovar C."/>
            <person name="Mata R."/>
            <person name="Mathew T."/>
            <person name="Ngo R."/>
            <person name="Nguyen L."/>
            <person name="Nguyen N."/>
            <person name="Okwuonu G."/>
            <person name="Ongeri F."/>
            <person name="Pham C."/>
            <person name="Simmons D."/>
            <person name="Wilczek-Boney K."/>
            <person name="Hale W."/>
            <person name="Jakkamsetti A."/>
            <person name="Pham P."/>
            <person name="Ruth R."/>
            <person name="San Lucas F."/>
            <person name="Warren J."/>
            <person name="Zhang J."/>
            <person name="Zhao Z."/>
            <person name="Zhou C."/>
            <person name="Zhu D."/>
            <person name="Lee S."/>
            <person name="Bess C."/>
            <person name="Blankenburg K."/>
            <person name="Forbes L."/>
            <person name="Fu Q."/>
            <person name="Gubbala S."/>
            <person name="Hirani K."/>
            <person name="Jayaseelan J.C."/>
            <person name="Lara F."/>
            <person name="Munidasa M."/>
            <person name="Palculict T."/>
            <person name="Patil S."/>
            <person name="Pu L.-L."/>
            <person name="Saada N."/>
            <person name="Tang L."/>
            <person name="Weissenberger G."/>
            <person name="Zhu Y."/>
            <person name="Hemphill L."/>
            <person name="Shang Y."/>
            <person name="Youmans B."/>
            <person name="Ayvaz T."/>
            <person name="Ross M."/>
            <person name="Santibanez J."/>
            <person name="Aqrawi P."/>
            <person name="Gross S."/>
            <person name="Joshi V."/>
            <person name="Fowler G."/>
            <person name="Nazareth L."/>
            <person name="Reid J."/>
            <person name="Worley K."/>
            <person name="Petrosino J."/>
            <person name="Highlander S."/>
            <person name="Gibbs R."/>
        </authorList>
    </citation>
    <scope>NUCLEOTIDE SEQUENCE [LARGE SCALE GENOMIC DNA]</scope>
    <source>
        <strain evidence="4">DSM 16973</strain>
    </source>
</reference>
<dbReference type="EMBL" id="AEEI01000061">
    <property type="protein sequence ID" value="EFM00916.1"/>
    <property type="molecule type" value="Genomic_DNA"/>
</dbReference>
<evidence type="ECO:0000259" key="2">
    <source>
        <dbReference type="Pfam" id="PF19755"/>
    </source>
</evidence>
<keyword evidence="5" id="KW-1185">Reference proteome</keyword>
<name>E0NVI2_9BACT</name>
<dbReference type="SUPFAM" id="SSF110296">
    <property type="entry name" value="Oligoxyloglucan reducing end-specific cellobiohydrolase"/>
    <property type="match status" value="1"/>
</dbReference>
<protein>
    <submittedName>
        <fullName evidence="4">BNR/Asp-box repeat protein</fullName>
    </submittedName>
</protein>
<feature type="domain" description="DUF6242" evidence="2">
    <location>
        <begin position="40"/>
        <end position="152"/>
    </location>
</feature>
<dbReference type="Proteomes" id="UP000004394">
    <property type="component" value="Unassembled WGS sequence"/>
</dbReference>
<dbReference type="InterPro" id="IPR046209">
    <property type="entry name" value="DUF6242_N"/>
</dbReference>
<dbReference type="RefSeq" id="WP_006950567.1">
    <property type="nucleotide sequence ID" value="NZ_GL397214.1"/>
</dbReference>
<dbReference type="Gene3D" id="2.130.10.10">
    <property type="entry name" value="YVTN repeat-like/Quinoprotein amine dehydrogenase"/>
    <property type="match status" value="1"/>
</dbReference>
<comment type="caution">
    <text evidence="4">The sequence shown here is derived from an EMBL/GenBank/DDBJ whole genome shotgun (WGS) entry which is preliminary data.</text>
</comment>
<dbReference type="HOGENOM" id="CLU_042770_1_0_10"/>
<proteinExistence type="predicted"/>
<gene>
    <name evidence="4" type="ORF">HMPREF0658_2187</name>
</gene>
<evidence type="ECO:0000259" key="3">
    <source>
        <dbReference type="Pfam" id="PF25852"/>
    </source>
</evidence>
<dbReference type="InterPro" id="IPR015943">
    <property type="entry name" value="WD40/YVTN_repeat-like_dom_sf"/>
</dbReference>
<dbReference type="Pfam" id="PF19755">
    <property type="entry name" value="DUF6242"/>
    <property type="match status" value="1"/>
</dbReference>
<organism evidence="4 5">
    <name type="scientific">Hoylesella marshii DSM 16973 = JCM 13450</name>
    <dbReference type="NCBI Taxonomy" id="862515"/>
    <lineage>
        <taxon>Bacteria</taxon>
        <taxon>Pseudomonadati</taxon>
        <taxon>Bacteroidota</taxon>
        <taxon>Bacteroidia</taxon>
        <taxon>Bacteroidales</taxon>
        <taxon>Prevotellaceae</taxon>
        <taxon>Hoylesella</taxon>
    </lineage>
</organism>
<keyword evidence="1" id="KW-0732">Signal</keyword>
<evidence type="ECO:0000256" key="1">
    <source>
        <dbReference type="SAM" id="SignalP"/>
    </source>
</evidence>
<dbReference type="Pfam" id="PF25852">
    <property type="entry name" value="DUF6242_C"/>
    <property type="match status" value="1"/>
</dbReference>
<dbReference type="STRING" id="862515.HMPREF0658_2187"/>
<feature type="chain" id="PRO_5003138313" evidence="1">
    <location>
        <begin position="24"/>
        <end position="474"/>
    </location>
</feature>
<evidence type="ECO:0000313" key="5">
    <source>
        <dbReference type="Proteomes" id="UP000004394"/>
    </source>
</evidence>
<dbReference type="BioCyc" id="PMAR862515-HMP:GMOO-2219-MONOMER"/>
<sequence length="474" mass="51316">MKSKFAAFILLLSVMSFFTSCLKNDGTELSVYSDTAISSFSLGTLNRYLTTKSSKGVDSTYKVSVKGSNYKMYINQLEKKIYNPDSLPCGTDMKHVIASIQGKNKSIIVFKHVSNDSLFFYAPKDSIDFSQPREVRAYASDGSGYRAYQVSVNIHKEEADSFRWTSLGINADFSALQAMRAIENNAHLFVLGTPDGTSGRLYCSAITDGRSWTELSSNISGGIDAGATMASLNGSLYLLTGGKLLKSADGTTWTQVATPAISRLIGASSKQLYGLTSTNALYLSKDNGATWVAETLDTDAAYLPSQDISCFSKPMTTNRNTDKVLLIGNRSMAASASEKTAMVWNKMAAYDGSTTENAWAYMPFGHGSRFPLPRLTNLTAVNYGSGIIAIGGAGFGGSSVAAFSQLYYSIDEGLTWVKDARFKLPKGFSSSATAFTLASDSNHCLWIICGSTGQIWRGRLNKLGWATEQKTFTE</sequence>
<dbReference type="eggNOG" id="COG4447">
    <property type="taxonomic scope" value="Bacteria"/>
</dbReference>
<accession>E0NVI2</accession>
<feature type="signal peptide" evidence="1">
    <location>
        <begin position="1"/>
        <end position="23"/>
    </location>
</feature>